<evidence type="ECO:0000256" key="1">
    <source>
        <dbReference type="SAM" id="Phobius"/>
    </source>
</evidence>
<organism evidence="2 3">
    <name type="scientific">Folsomia candida</name>
    <name type="common">Springtail</name>
    <dbReference type="NCBI Taxonomy" id="158441"/>
    <lineage>
        <taxon>Eukaryota</taxon>
        <taxon>Metazoa</taxon>
        <taxon>Ecdysozoa</taxon>
        <taxon>Arthropoda</taxon>
        <taxon>Hexapoda</taxon>
        <taxon>Collembola</taxon>
        <taxon>Entomobryomorpha</taxon>
        <taxon>Isotomoidea</taxon>
        <taxon>Isotomidae</taxon>
        <taxon>Proisotominae</taxon>
        <taxon>Folsomia</taxon>
    </lineage>
</organism>
<feature type="transmembrane region" description="Helical" evidence="1">
    <location>
        <begin position="37"/>
        <end position="59"/>
    </location>
</feature>
<feature type="transmembrane region" description="Helical" evidence="1">
    <location>
        <begin position="101"/>
        <end position="119"/>
    </location>
</feature>
<proteinExistence type="predicted"/>
<dbReference type="PANTHER" id="PTHR36694">
    <property type="entry name" value="PASIFLORA 1, ISOFORM A-RELATED"/>
    <property type="match status" value="1"/>
</dbReference>
<dbReference type="PANTHER" id="PTHR36694:SF11">
    <property type="entry name" value="LP21121P-RELATED"/>
    <property type="match status" value="1"/>
</dbReference>
<feature type="transmembrane region" description="Helical" evidence="1">
    <location>
        <begin position="71"/>
        <end position="89"/>
    </location>
</feature>
<dbReference type="EMBL" id="LNIX01000050">
    <property type="protein sequence ID" value="OXA37976.1"/>
    <property type="molecule type" value="Genomic_DNA"/>
</dbReference>
<gene>
    <name evidence="2" type="ORF">Fcan01_27298</name>
</gene>
<keyword evidence="3" id="KW-1185">Reference proteome</keyword>
<dbReference type="AlphaFoldDB" id="A0A226D110"/>
<feature type="transmembrane region" description="Helical" evidence="1">
    <location>
        <begin position="125"/>
        <end position="147"/>
    </location>
</feature>
<keyword evidence="1" id="KW-1133">Transmembrane helix</keyword>
<evidence type="ECO:0000313" key="2">
    <source>
        <dbReference type="EMBL" id="OXA37976.1"/>
    </source>
</evidence>
<reference evidence="2 3" key="1">
    <citation type="submission" date="2015-12" db="EMBL/GenBank/DDBJ databases">
        <title>The genome of Folsomia candida.</title>
        <authorList>
            <person name="Faddeeva A."/>
            <person name="Derks M.F."/>
            <person name="Anvar Y."/>
            <person name="Smit S."/>
            <person name="Van Straalen N."/>
            <person name="Roelofs D."/>
        </authorList>
    </citation>
    <scope>NUCLEOTIDE SEQUENCE [LARGE SCALE GENOMIC DNA]</scope>
    <source>
        <strain evidence="2 3">VU population</strain>
        <tissue evidence="2">Whole body</tissue>
    </source>
</reference>
<keyword evidence="1" id="KW-0472">Membrane</keyword>
<dbReference type="Proteomes" id="UP000198287">
    <property type="component" value="Unassembled WGS sequence"/>
</dbReference>
<protein>
    <submittedName>
        <fullName evidence="2">Uncharacterized protein</fullName>
    </submittedName>
</protein>
<name>A0A226D110_FOLCA</name>
<evidence type="ECO:0000313" key="3">
    <source>
        <dbReference type="Proteomes" id="UP000198287"/>
    </source>
</evidence>
<sequence length="211" mass="22774">MSDAYPSQAYPQAYPPDLKNPCSCCCSRLSSGVRAMALIEIVFGVLGTLASALNASGVLKKPTPEELTSHVSSAIISIIMLITGIILLNGVNNRSIAACRTWFIVTLIVDVLHLANSIYDVMMNHVFFLMSGVLVGIVVSWYLLYVVHCFIQEIRQYPLGIEMGGGGGMMLPPAQQSFYQPAYPTAMPTSSYSVTYQSSYQAQQDVATSGG</sequence>
<keyword evidence="1" id="KW-0812">Transmembrane</keyword>
<comment type="caution">
    <text evidence="2">The sequence shown here is derived from an EMBL/GenBank/DDBJ whole genome shotgun (WGS) entry which is preliminary data.</text>
</comment>
<accession>A0A226D110</accession>